<evidence type="ECO:0000259" key="2">
    <source>
        <dbReference type="Pfam" id="PF01022"/>
    </source>
</evidence>
<comment type="caution">
    <text evidence="3">The sequence shown here is derived from an EMBL/GenBank/DDBJ whole genome shotgun (WGS) entry which is preliminary data.</text>
</comment>
<keyword evidence="4" id="KW-1185">Reference proteome</keyword>
<dbReference type="InterPro" id="IPR049874">
    <property type="entry name" value="ROK_cs"/>
</dbReference>
<gene>
    <name evidence="3" type="ORF">EMQ25_09290</name>
</gene>
<dbReference type="GO" id="GO:0003700">
    <property type="term" value="F:DNA-binding transcription factor activity"/>
    <property type="evidence" value="ECO:0007669"/>
    <property type="project" value="InterPro"/>
</dbReference>
<comment type="similarity">
    <text evidence="1">Belongs to the ROK (NagC/XylR) family.</text>
</comment>
<evidence type="ECO:0000256" key="1">
    <source>
        <dbReference type="ARBA" id="ARBA00006479"/>
    </source>
</evidence>
<organism evidence="3 4">
    <name type="scientific">Arsenicitalea aurantiaca</name>
    <dbReference type="NCBI Taxonomy" id="1783274"/>
    <lineage>
        <taxon>Bacteria</taxon>
        <taxon>Pseudomonadati</taxon>
        <taxon>Pseudomonadota</taxon>
        <taxon>Alphaproteobacteria</taxon>
        <taxon>Hyphomicrobiales</taxon>
        <taxon>Devosiaceae</taxon>
        <taxon>Arsenicitalea</taxon>
    </lineage>
</organism>
<dbReference type="Pfam" id="PF00480">
    <property type="entry name" value="ROK"/>
    <property type="match status" value="1"/>
</dbReference>
<dbReference type="SUPFAM" id="SSF46785">
    <property type="entry name" value="Winged helix' DNA-binding domain"/>
    <property type="match status" value="1"/>
</dbReference>
<accession>A0A433XAH6</accession>
<name>A0A433XAH6_9HYPH</name>
<dbReference type="InterPro" id="IPR011991">
    <property type="entry name" value="ArsR-like_HTH"/>
</dbReference>
<protein>
    <submittedName>
        <fullName evidence="3">ROK family transcriptional regulator</fullName>
    </submittedName>
</protein>
<dbReference type="Proteomes" id="UP000281547">
    <property type="component" value="Unassembled WGS sequence"/>
</dbReference>
<evidence type="ECO:0000313" key="3">
    <source>
        <dbReference type="EMBL" id="RUT31063.1"/>
    </source>
</evidence>
<dbReference type="InterPro" id="IPR043129">
    <property type="entry name" value="ATPase_NBD"/>
</dbReference>
<dbReference type="CDD" id="cd00090">
    <property type="entry name" value="HTH_ARSR"/>
    <property type="match status" value="1"/>
</dbReference>
<dbReference type="AlphaFoldDB" id="A0A433XAH6"/>
<dbReference type="Pfam" id="PF01022">
    <property type="entry name" value="HTH_5"/>
    <property type="match status" value="1"/>
</dbReference>
<feature type="domain" description="HTH arsR-type" evidence="2">
    <location>
        <begin position="25"/>
        <end position="65"/>
    </location>
</feature>
<dbReference type="InterPro" id="IPR036388">
    <property type="entry name" value="WH-like_DNA-bd_sf"/>
</dbReference>
<dbReference type="PROSITE" id="PS01125">
    <property type="entry name" value="ROK"/>
    <property type="match status" value="1"/>
</dbReference>
<dbReference type="InterPro" id="IPR036390">
    <property type="entry name" value="WH_DNA-bd_sf"/>
</dbReference>
<dbReference type="Gene3D" id="1.10.10.10">
    <property type="entry name" value="Winged helix-like DNA-binding domain superfamily/Winged helix DNA-binding domain"/>
    <property type="match status" value="1"/>
</dbReference>
<dbReference type="SUPFAM" id="SSF53067">
    <property type="entry name" value="Actin-like ATPase domain"/>
    <property type="match status" value="1"/>
</dbReference>
<dbReference type="PANTHER" id="PTHR18964:SF149">
    <property type="entry name" value="BIFUNCTIONAL UDP-N-ACETYLGLUCOSAMINE 2-EPIMERASE_N-ACETYLMANNOSAMINE KINASE"/>
    <property type="match status" value="1"/>
</dbReference>
<dbReference type="InterPro" id="IPR001845">
    <property type="entry name" value="HTH_ArsR_DNA-bd_dom"/>
</dbReference>
<dbReference type="PANTHER" id="PTHR18964">
    <property type="entry name" value="ROK (REPRESSOR, ORF, KINASE) FAMILY"/>
    <property type="match status" value="1"/>
</dbReference>
<evidence type="ECO:0000313" key="4">
    <source>
        <dbReference type="Proteomes" id="UP000281547"/>
    </source>
</evidence>
<dbReference type="Gene3D" id="3.30.420.40">
    <property type="match status" value="2"/>
</dbReference>
<reference evidence="3 4" key="1">
    <citation type="journal article" date="2016" name="Int. J. Syst. Evol. Microbiol.">
        <title>Arsenicitalea aurantiaca gen. nov., sp. nov., a new member of the family Hyphomicrobiaceae, isolated from high-arsenic sediment.</title>
        <authorList>
            <person name="Mu Y."/>
            <person name="Zhou L."/>
            <person name="Zeng X.C."/>
            <person name="Liu L."/>
            <person name="Pan Y."/>
            <person name="Chen X."/>
            <person name="Wang J."/>
            <person name="Li S."/>
            <person name="Li W.J."/>
            <person name="Wang Y."/>
        </authorList>
    </citation>
    <scope>NUCLEOTIDE SEQUENCE [LARGE SCALE GENOMIC DNA]</scope>
    <source>
        <strain evidence="3 4">42-50</strain>
    </source>
</reference>
<sequence>MGRKMATSELVALLSDREDQTPPGRIVRALSERGTLSASQIANVTGLAKSTVSTTLNALRKSGIVVEGGSLENGRSIGAGRPATALTLNPRAGTCIGIGIGLFHIQLIVADLAHTILSDQSRTLAADYTPEEALATIEALLVESYADPQLSRDAVLGVGVAIAGPVNPQDGRILRGGGLPTWAGLDIRQLVEPLFDCPIFADNESNCAAIAEMMWGSAQGHEDFVLFKLDLGVGGAIVSHGRVITGVAGAAGEFGHMSIDPEGDLCRCGNRGCLELTASFVRPLEMASRRFGYALQIADVIARAQGGDVGCRRLIEDTAEAAGRGLGIICATVNPGLIVIGGSMARAGDMLLGPLAASYEKHALVKSTDVPGVARTRIVAGTFARSDACLGAVGLVLRHHNRLG</sequence>
<dbReference type="EMBL" id="RZNJ01000003">
    <property type="protein sequence ID" value="RUT31063.1"/>
    <property type="molecule type" value="Genomic_DNA"/>
</dbReference>
<dbReference type="InterPro" id="IPR000600">
    <property type="entry name" value="ROK"/>
</dbReference>
<proteinExistence type="inferred from homology"/>